<evidence type="ECO:0000313" key="4">
    <source>
        <dbReference type="Proteomes" id="UP000011087"/>
    </source>
</evidence>
<proteinExistence type="predicted"/>
<evidence type="ECO:0000256" key="1">
    <source>
        <dbReference type="SAM" id="MobiDB-lite"/>
    </source>
</evidence>
<dbReference type="RefSeq" id="XP_005831148.1">
    <property type="nucleotide sequence ID" value="XM_005831091.1"/>
</dbReference>
<dbReference type="Proteomes" id="UP000011087">
    <property type="component" value="Unassembled WGS sequence"/>
</dbReference>
<dbReference type="AlphaFoldDB" id="L1J6J8"/>
<name>L1J6J8_GUITC</name>
<dbReference type="HOGENOM" id="CLU_2431662_0_0_1"/>
<dbReference type="KEGG" id="gtt:GUITHDRAFT_153079"/>
<keyword evidence="4" id="KW-1185">Reference proteome</keyword>
<feature type="region of interest" description="Disordered" evidence="1">
    <location>
        <begin position="1"/>
        <end position="20"/>
    </location>
</feature>
<dbReference type="GeneID" id="17300853"/>
<dbReference type="EnsemblProtists" id="EKX44168">
    <property type="protein sequence ID" value="EKX44168"/>
    <property type="gene ID" value="GUITHDRAFT_153079"/>
</dbReference>
<feature type="region of interest" description="Disordered" evidence="1">
    <location>
        <begin position="43"/>
        <end position="69"/>
    </location>
</feature>
<reference evidence="2 4" key="1">
    <citation type="journal article" date="2012" name="Nature">
        <title>Algal genomes reveal evolutionary mosaicism and the fate of nucleomorphs.</title>
        <authorList>
            <consortium name="DOE Joint Genome Institute"/>
            <person name="Curtis B.A."/>
            <person name="Tanifuji G."/>
            <person name="Burki F."/>
            <person name="Gruber A."/>
            <person name="Irimia M."/>
            <person name="Maruyama S."/>
            <person name="Arias M.C."/>
            <person name="Ball S.G."/>
            <person name="Gile G.H."/>
            <person name="Hirakawa Y."/>
            <person name="Hopkins J.F."/>
            <person name="Kuo A."/>
            <person name="Rensing S.A."/>
            <person name="Schmutz J."/>
            <person name="Symeonidi A."/>
            <person name="Elias M."/>
            <person name="Eveleigh R.J."/>
            <person name="Herman E.K."/>
            <person name="Klute M.J."/>
            <person name="Nakayama T."/>
            <person name="Obornik M."/>
            <person name="Reyes-Prieto A."/>
            <person name="Armbrust E.V."/>
            <person name="Aves S.J."/>
            <person name="Beiko R.G."/>
            <person name="Coutinho P."/>
            <person name="Dacks J.B."/>
            <person name="Durnford D.G."/>
            <person name="Fast N.M."/>
            <person name="Green B.R."/>
            <person name="Grisdale C.J."/>
            <person name="Hempel F."/>
            <person name="Henrissat B."/>
            <person name="Hoppner M.P."/>
            <person name="Ishida K."/>
            <person name="Kim E."/>
            <person name="Koreny L."/>
            <person name="Kroth P.G."/>
            <person name="Liu Y."/>
            <person name="Malik S.B."/>
            <person name="Maier U.G."/>
            <person name="McRose D."/>
            <person name="Mock T."/>
            <person name="Neilson J.A."/>
            <person name="Onodera N.T."/>
            <person name="Poole A.M."/>
            <person name="Pritham E.J."/>
            <person name="Richards T.A."/>
            <person name="Rocap G."/>
            <person name="Roy S.W."/>
            <person name="Sarai C."/>
            <person name="Schaack S."/>
            <person name="Shirato S."/>
            <person name="Slamovits C.H."/>
            <person name="Spencer D.F."/>
            <person name="Suzuki S."/>
            <person name="Worden A.Z."/>
            <person name="Zauner S."/>
            <person name="Barry K."/>
            <person name="Bell C."/>
            <person name="Bharti A.K."/>
            <person name="Crow J.A."/>
            <person name="Grimwood J."/>
            <person name="Kramer R."/>
            <person name="Lindquist E."/>
            <person name="Lucas S."/>
            <person name="Salamov A."/>
            <person name="McFadden G.I."/>
            <person name="Lane C.E."/>
            <person name="Keeling P.J."/>
            <person name="Gray M.W."/>
            <person name="Grigoriev I.V."/>
            <person name="Archibald J.M."/>
        </authorList>
    </citation>
    <scope>NUCLEOTIDE SEQUENCE</scope>
    <source>
        <strain evidence="2 4">CCMP2712</strain>
    </source>
</reference>
<dbReference type="PaxDb" id="55529-EKX44168"/>
<reference evidence="3" key="3">
    <citation type="submission" date="2016-03" db="UniProtKB">
        <authorList>
            <consortium name="EnsemblProtists"/>
        </authorList>
    </citation>
    <scope>IDENTIFICATION</scope>
</reference>
<dbReference type="EMBL" id="JH993006">
    <property type="protein sequence ID" value="EKX44168.1"/>
    <property type="molecule type" value="Genomic_DNA"/>
</dbReference>
<organism evidence="2">
    <name type="scientific">Guillardia theta (strain CCMP2712)</name>
    <name type="common">Cryptophyte</name>
    <dbReference type="NCBI Taxonomy" id="905079"/>
    <lineage>
        <taxon>Eukaryota</taxon>
        <taxon>Cryptophyceae</taxon>
        <taxon>Pyrenomonadales</taxon>
        <taxon>Geminigeraceae</taxon>
        <taxon>Guillardia</taxon>
    </lineage>
</organism>
<gene>
    <name evidence="2" type="ORF">GUITHDRAFT_153079</name>
</gene>
<accession>L1J6J8</accession>
<evidence type="ECO:0000313" key="2">
    <source>
        <dbReference type="EMBL" id="EKX44168.1"/>
    </source>
</evidence>
<evidence type="ECO:0000313" key="3">
    <source>
        <dbReference type="EnsemblProtists" id="EKX44168"/>
    </source>
</evidence>
<feature type="compositionally biased region" description="Low complexity" evidence="1">
    <location>
        <begin position="51"/>
        <end position="61"/>
    </location>
</feature>
<sequence length="91" mass="9726">MGNSLEGAATKSEDKEETGGGMQAMRAFTCCCAPSSTRKFTVKGIESKPTSSSSDLWGSSRRGLDVSRVPQTDGWKQTYVGEGTRGWLAKT</sequence>
<reference evidence="4" key="2">
    <citation type="submission" date="2012-11" db="EMBL/GenBank/DDBJ databases">
        <authorList>
            <person name="Kuo A."/>
            <person name="Curtis B.A."/>
            <person name="Tanifuji G."/>
            <person name="Burki F."/>
            <person name="Gruber A."/>
            <person name="Irimia M."/>
            <person name="Maruyama S."/>
            <person name="Arias M.C."/>
            <person name="Ball S.G."/>
            <person name="Gile G.H."/>
            <person name="Hirakawa Y."/>
            <person name="Hopkins J.F."/>
            <person name="Rensing S.A."/>
            <person name="Schmutz J."/>
            <person name="Symeonidi A."/>
            <person name="Elias M."/>
            <person name="Eveleigh R.J."/>
            <person name="Herman E.K."/>
            <person name="Klute M.J."/>
            <person name="Nakayama T."/>
            <person name="Obornik M."/>
            <person name="Reyes-Prieto A."/>
            <person name="Armbrust E.V."/>
            <person name="Aves S.J."/>
            <person name="Beiko R.G."/>
            <person name="Coutinho P."/>
            <person name="Dacks J.B."/>
            <person name="Durnford D.G."/>
            <person name="Fast N.M."/>
            <person name="Green B.R."/>
            <person name="Grisdale C."/>
            <person name="Hempe F."/>
            <person name="Henrissat B."/>
            <person name="Hoppner M.P."/>
            <person name="Ishida K.-I."/>
            <person name="Kim E."/>
            <person name="Koreny L."/>
            <person name="Kroth P.G."/>
            <person name="Liu Y."/>
            <person name="Malik S.-B."/>
            <person name="Maier U.G."/>
            <person name="McRose D."/>
            <person name="Mock T."/>
            <person name="Neilson J.A."/>
            <person name="Onodera N.T."/>
            <person name="Poole A.M."/>
            <person name="Pritham E.J."/>
            <person name="Richards T.A."/>
            <person name="Rocap G."/>
            <person name="Roy S.W."/>
            <person name="Sarai C."/>
            <person name="Schaack S."/>
            <person name="Shirato S."/>
            <person name="Slamovits C.H."/>
            <person name="Spencer D.F."/>
            <person name="Suzuki S."/>
            <person name="Worden A.Z."/>
            <person name="Zauner S."/>
            <person name="Barry K."/>
            <person name="Bell C."/>
            <person name="Bharti A.K."/>
            <person name="Crow J.A."/>
            <person name="Grimwood J."/>
            <person name="Kramer R."/>
            <person name="Lindquist E."/>
            <person name="Lucas S."/>
            <person name="Salamov A."/>
            <person name="McFadden G.I."/>
            <person name="Lane C.E."/>
            <person name="Keeling P.J."/>
            <person name="Gray M.W."/>
            <person name="Grigoriev I.V."/>
            <person name="Archibald J.M."/>
        </authorList>
    </citation>
    <scope>NUCLEOTIDE SEQUENCE</scope>
    <source>
        <strain evidence="4">CCMP2712</strain>
    </source>
</reference>
<protein>
    <submittedName>
        <fullName evidence="2 3">Uncharacterized protein</fullName>
    </submittedName>
</protein>